<dbReference type="OMA" id="DVPYIPR"/>
<feature type="compositionally biased region" description="Polar residues" evidence="1">
    <location>
        <begin position="409"/>
        <end position="428"/>
    </location>
</feature>
<accession>E5A0D5</accession>
<dbReference type="InterPro" id="IPR011041">
    <property type="entry name" value="Quinoprot_gluc/sorb_DH_b-prop"/>
</dbReference>
<evidence type="ECO:0000256" key="1">
    <source>
        <dbReference type="SAM" id="MobiDB-lite"/>
    </source>
</evidence>
<dbReference type="VEuPathDB" id="FungiDB:LEMA_P101260.1"/>
<feature type="region of interest" description="Disordered" evidence="1">
    <location>
        <begin position="384"/>
        <end position="518"/>
    </location>
</feature>
<name>E5A0D5_LEPMJ</name>
<proteinExistence type="predicted"/>
<dbReference type="SUPFAM" id="SSF50952">
    <property type="entry name" value="Soluble quinoprotein glucose dehydrogenase"/>
    <property type="match status" value="1"/>
</dbReference>
<dbReference type="Proteomes" id="UP000002668">
    <property type="component" value="Genome"/>
</dbReference>
<keyword evidence="3" id="KW-1185">Reference proteome</keyword>
<evidence type="ECO:0000313" key="2">
    <source>
        <dbReference type="EMBL" id="CBX96995.1"/>
    </source>
</evidence>
<feature type="compositionally biased region" description="Acidic residues" evidence="1">
    <location>
        <begin position="486"/>
        <end position="511"/>
    </location>
</feature>
<organism evidence="3">
    <name type="scientific">Leptosphaeria maculans (strain JN3 / isolate v23.1.3 / race Av1-4-5-6-7-8)</name>
    <name type="common">Blackleg fungus</name>
    <name type="synonym">Phoma lingam</name>
    <dbReference type="NCBI Taxonomy" id="985895"/>
    <lineage>
        <taxon>Eukaryota</taxon>
        <taxon>Fungi</taxon>
        <taxon>Dikarya</taxon>
        <taxon>Ascomycota</taxon>
        <taxon>Pezizomycotina</taxon>
        <taxon>Dothideomycetes</taxon>
        <taxon>Pleosporomycetidae</taxon>
        <taxon>Pleosporales</taxon>
        <taxon>Pleosporineae</taxon>
        <taxon>Leptosphaeriaceae</taxon>
        <taxon>Plenodomus</taxon>
        <taxon>Plenodomus lingam/Leptosphaeria maculans species complex</taxon>
    </lineage>
</organism>
<dbReference type="EMBL" id="FP929130">
    <property type="protein sequence ID" value="CBX96995.1"/>
    <property type="molecule type" value="Genomic_DNA"/>
</dbReference>
<evidence type="ECO:0000313" key="3">
    <source>
        <dbReference type="Proteomes" id="UP000002668"/>
    </source>
</evidence>
<feature type="compositionally biased region" description="Low complexity" evidence="1">
    <location>
        <begin position="429"/>
        <end position="440"/>
    </location>
</feature>
<dbReference type="OrthoDB" id="5591786at2759"/>
<gene>
    <name evidence="2" type="ORF">LEMA_P101260.1</name>
</gene>
<dbReference type="AlphaFoldDB" id="E5A0D5"/>
<dbReference type="HOGENOM" id="CLU_007263_2_0_1"/>
<feature type="compositionally biased region" description="Polar residues" evidence="1">
    <location>
        <begin position="450"/>
        <end position="476"/>
    </location>
</feature>
<dbReference type="InParanoid" id="E5A0D5"/>
<sequence>MLTPRAFLQCSISSELLLSVHPGYKRYPDRIDRPKIKAWRCELTALSQVYNLYFLACNDTIHVYQPSFPDQNLPSEPQLILDLPVSPQTGSGIDPQDPHSVTRILVDYLGCDEILLVACDDGDVVGYRIDEIQRFLDERMSTKESDSKSLPEDGTVKCFLHRNVGASAWGLAVHREARIIAISANTHKITVIEFALSEPPLRCRECPSDSVALQNIEPLDRYTRKEDRAFDLLGETNIPAVSFNNTGDDPSGHWLFSCSIDGATTVWDLHVPILPYAVFRFGFCANAYAPSNAPRLCICVDSGNVPHGVWGALPLDTRSAREISVQERDSLRPHNDEPCFRTICPPSKRFTKGRPKRTVFEQFPRLCLPDDAEDDDVMVLDDVSEASSSTSEDIGSQEEGSRRDATVSLDGTSGGTSAEKNITHTHGASYSSSSLSSDSSPGTGGPFQGASDQAHMQPQGNSASHEVSGHSTSQSLAGPPLNQTEAAEEDELLEDDTDESDSNESDMDSENDSPYFPTELAGYRLAKRAYREVSTRAGLPDRPLTTPIRPCLVLTKEEIYLIQRPCPSFRFHPPDTILTMRRPLDPDNSNACLAPYDRLCYYTQIPDLGLFIVASPVGRAAVFALTYTKEPSTSEVDYSFSLEYILPFAPGNETELVNVPNARLLGIAVAPVQGMADVQRLQSRKWRLLMYYTDHTVLSFELVRRGQGDISDVRELVV</sequence>
<reference evidence="3" key="1">
    <citation type="journal article" date="2011" name="Nat. Commun.">
        <title>Effector diversification within compartments of the Leptosphaeria maculans genome affected by Repeat-Induced Point mutations.</title>
        <authorList>
            <person name="Rouxel T."/>
            <person name="Grandaubert J."/>
            <person name="Hane J.K."/>
            <person name="Hoede C."/>
            <person name="van de Wouw A.P."/>
            <person name="Couloux A."/>
            <person name="Dominguez V."/>
            <person name="Anthouard V."/>
            <person name="Bally P."/>
            <person name="Bourras S."/>
            <person name="Cozijnsen A.J."/>
            <person name="Ciuffetti L.M."/>
            <person name="Degrave A."/>
            <person name="Dilmaghani A."/>
            <person name="Duret L."/>
            <person name="Fudal I."/>
            <person name="Goodwin S.B."/>
            <person name="Gout L."/>
            <person name="Glaser N."/>
            <person name="Linglin J."/>
            <person name="Kema G.H.J."/>
            <person name="Lapalu N."/>
            <person name="Lawrence C.B."/>
            <person name="May K."/>
            <person name="Meyer M."/>
            <person name="Ollivier B."/>
            <person name="Poulain J."/>
            <person name="Schoch C.L."/>
            <person name="Simon A."/>
            <person name="Spatafora J.W."/>
            <person name="Stachowiak A."/>
            <person name="Turgeon B.G."/>
            <person name="Tyler B.M."/>
            <person name="Vincent D."/>
            <person name="Weissenbach J."/>
            <person name="Amselem J."/>
            <person name="Quesneville H."/>
            <person name="Oliver R.P."/>
            <person name="Wincker P."/>
            <person name="Balesdent M.-H."/>
            <person name="Howlett B.J."/>
        </authorList>
    </citation>
    <scope>NUCLEOTIDE SEQUENCE [LARGE SCALE GENOMIC DNA]</scope>
    <source>
        <strain evidence="3">JN3 / isolate v23.1.3 / race Av1-4-5-6-7-8</strain>
    </source>
</reference>
<dbReference type="STRING" id="985895.E5A0D5"/>
<feature type="compositionally biased region" description="Polar residues" evidence="1">
    <location>
        <begin position="385"/>
        <end position="394"/>
    </location>
</feature>
<protein>
    <submittedName>
        <fullName evidence="2">Uncharacterized protein</fullName>
    </submittedName>
</protein>
<dbReference type="eggNOG" id="ENOG502S49J">
    <property type="taxonomic scope" value="Eukaryota"/>
</dbReference>